<name>A0A328UE01_9FIRM</name>
<evidence type="ECO:0000256" key="3">
    <source>
        <dbReference type="ARBA" id="ARBA00023125"/>
    </source>
</evidence>
<dbReference type="SMART" id="SM00422">
    <property type="entry name" value="HTH_MERR"/>
    <property type="match status" value="1"/>
</dbReference>
<reference evidence="6 7" key="1">
    <citation type="submission" date="2018-06" db="EMBL/GenBank/DDBJ databases">
        <title>Noncontiguous genome sequence of Ruminococcaceae bacterium ASD2818.</title>
        <authorList>
            <person name="Chaplin A.V."/>
            <person name="Sokolova S.R."/>
            <person name="Kochetkova T.O."/>
            <person name="Goltsov A.Y."/>
            <person name="Trofimov D.Y."/>
            <person name="Efimov B.A."/>
        </authorList>
    </citation>
    <scope>NUCLEOTIDE SEQUENCE [LARGE SCALE GENOMIC DNA]</scope>
    <source>
        <strain evidence="6 7">ASD2818</strain>
    </source>
</reference>
<feature type="domain" description="HTH merR-type" evidence="5">
    <location>
        <begin position="7"/>
        <end position="76"/>
    </location>
</feature>
<dbReference type="InterPro" id="IPR000551">
    <property type="entry name" value="MerR-type_HTH_dom"/>
</dbReference>
<dbReference type="RefSeq" id="WP_112331293.1">
    <property type="nucleotide sequence ID" value="NZ_QLYR01000001.1"/>
</dbReference>
<keyword evidence="3" id="KW-0238">DNA-binding</keyword>
<dbReference type="EMBL" id="QLYR01000001">
    <property type="protein sequence ID" value="RAQ30097.1"/>
    <property type="molecule type" value="Genomic_DNA"/>
</dbReference>
<dbReference type="Proteomes" id="UP000249377">
    <property type="component" value="Unassembled WGS sequence"/>
</dbReference>
<dbReference type="InterPro" id="IPR047057">
    <property type="entry name" value="MerR_fam"/>
</dbReference>
<dbReference type="SUPFAM" id="SSF55136">
    <property type="entry name" value="Probable bacterial effector-binding domain"/>
    <property type="match status" value="1"/>
</dbReference>
<dbReference type="Gene3D" id="3.20.80.10">
    <property type="entry name" value="Regulatory factor, effector binding domain"/>
    <property type="match status" value="1"/>
</dbReference>
<dbReference type="InterPro" id="IPR009061">
    <property type="entry name" value="DNA-bd_dom_put_sf"/>
</dbReference>
<dbReference type="AlphaFoldDB" id="A0A328UE01"/>
<sequence length="272" mass="31398">MTKKKYLYTTGQFARLNGINKRTLHYYDEIGLFSPEFKGENGYRYYTCFQTVQLELILMLRKVDLSIEEIIRYQQSPSGTSFSELITEKKKLIDKSIQELLNAKSFLEQKSQKLSLSLTAKEGEIELLTLPEQRILLSDPITGAYDDDDFAVAGEFSLRLKSIYGLYDNFGSRILAEKIVTGNYHDYDCFFAYGREDIKIYDAVRPEGTYLRVFCLGGWKNLENVYQNICTFAEENQMELVGYSYEEGLNEMSLQSRDDYITMITVGCKKSG</sequence>
<evidence type="ECO:0000256" key="4">
    <source>
        <dbReference type="ARBA" id="ARBA00023163"/>
    </source>
</evidence>
<dbReference type="InterPro" id="IPR011256">
    <property type="entry name" value="Reg_factor_effector_dom_sf"/>
</dbReference>
<keyword evidence="1" id="KW-0678">Repressor</keyword>
<keyword evidence="4" id="KW-0804">Transcription</keyword>
<dbReference type="Pfam" id="PF00376">
    <property type="entry name" value="MerR"/>
    <property type="match status" value="1"/>
</dbReference>
<keyword evidence="7" id="KW-1185">Reference proteome</keyword>
<dbReference type="Gene3D" id="1.10.1660.10">
    <property type="match status" value="1"/>
</dbReference>
<dbReference type="GO" id="GO:0003700">
    <property type="term" value="F:DNA-binding transcription factor activity"/>
    <property type="evidence" value="ECO:0007669"/>
    <property type="project" value="InterPro"/>
</dbReference>
<accession>A0A328UE01</accession>
<protein>
    <submittedName>
        <fullName evidence="6">BltR family transcriptional regulator</fullName>
    </submittedName>
</protein>
<evidence type="ECO:0000313" key="7">
    <source>
        <dbReference type="Proteomes" id="UP000249377"/>
    </source>
</evidence>
<dbReference type="PROSITE" id="PS50937">
    <property type="entry name" value="HTH_MERR_2"/>
    <property type="match status" value="1"/>
</dbReference>
<evidence type="ECO:0000256" key="1">
    <source>
        <dbReference type="ARBA" id="ARBA00022491"/>
    </source>
</evidence>
<evidence type="ECO:0000256" key="2">
    <source>
        <dbReference type="ARBA" id="ARBA00023015"/>
    </source>
</evidence>
<evidence type="ECO:0000259" key="5">
    <source>
        <dbReference type="PROSITE" id="PS50937"/>
    </source>
</evidence>
<dbReference type="SUPFAM" id="SSF46955">
    <property type="entry name" value="Putative DNA-binding domain"/>
    <property type="match status" value="1"/>
</dbReference>
<dbReference type="PANTHER" id="PTHR30204">
    <property type="entry name" value="REDOX-CYCLING DRUG-SENSING TRANSCRIPTIONAL ACTIVATOR SOXR"/>
    <property type="match status" value="1"/>
</dbReference>
<evidence type="ECO:0000313" key="6">
    <source>
        <dbReference type="EMBL" id="RAQ30097.1"/>
    </source>
</evidence>
<organism evidence="6 7">
    <name type="scientific">Hydrogeniiclostridium mannosilyticum</name>
    <dbReference type="NCBI Taxonomy" id="2764322"/>
    <lineage>
        <taxon>Bacteria</taxon>
        <taxon>Bacillati</taxon>
        <taxon>Bacillota</taxon>
        <taxon>Clostridia</taxon>
        <taxon>Eubacteriales</taxon>
        <taxon>Acutalibacteraceae</taxon>
        <taxon>Hydrogeniiclostridium</taxon>
    </lineage>
</organism>
<proteinExistence type="predicted"/>
<gene>
    <name evidence="6" type="ORF">DPQ25_00890</name>
</gene>
<dbReference type="PANTHER" id="PTHR30204:SF69">
    <property type="entry name" value="MERR-FAMILY TRANSCRIPTIONAL REGULATOR"/>
    <property type="match status" value="1"/>
</dbReference>
<keyword evidence="2" id="KW-0805">Transcription regulation</keyword>
<dbReference type="GO" id="GO:0003677">
    <property type="term" value="F:DNA binding"/>
    <property type="evidence" value="ECO:0007669"/>
    <property type="project" value="UniProtKB-KW"/>
</dbReference>
<comment type="caution">
    <text evidence="6">The sequence shown here is derived from an EMBL/GenBank/DDBJ whole genome shotgun (WGS) entry which is preliminary data.</text>
</comment>